<accession>A0AAN7SKI1</accession>
<keyword evidence="3" id="KW-1185">Reference proteome</keyword>
<evidence type="ECO:0008006" key="4">
    <source>
        <dbReference type="Google" id="ProtNLM"/>
    </source>
</evidence>
<proteinExistence type="predicted"/>
<dbReference type="InterPro" id="IPR009003">
    <property type="entry name" value="Peptidase_S1_PA"/>
</dbReference>
<reference evidence="3" key="1">
    <citation type="submission" date="2023-01" db="EMBL/GenBank/DDBJ databases">
        <title>Key to firefly adult light organ development and bioluminescence: homeobox transcription factors regulate luciferase expression and transportation to peroxisome.</title>
        <authorList>
            <person name="Fu X."/>
        </authorList>
    </citation>
    <scope>NUCLEOTIDE SEQUENCE [LARGE SCALE GENOMIC DNA]</scope>
</reference>
<dbReference type="Gene3D" id="2.40.10.10">
    <property type="entry name" value="Trypsin-like serine proteases"/>
    <property type="match status" value="1"/>
</dbReference>
<name>A0AAN7SKI1_9COLE</name>
<evidence type="ECO:0000256" key="1">
    <source>
        <dbReference type="SAM" id="Phobius"/>
    </source>
</evidence>
<dbReference type="AlphaFoldDB" id="A0AAN7SKI1"/>
<dbReference type="SUPFAM" id="SSF50494">
    <property type="entry name" value="Trypsin-like serine proteases"/>
    <property type="match status" value="1"/>
</dbReference>
<keyword evidence="1" id="KW-0472">Membrane</keyword>
<protein>
    <recommendedName>
        <fullName evidence="4">Peptidase S1 domain-containing protein</fullName>
    </recommendedName>
</protein>
<sequence>MSERTLTLHEKRLLIITILVIGLSIILSTCIGFVLPPNFVTSETLVNDEYLVSYCKCAIPKTSGIYVSLRCAPVINSLISNRSLNEVTLSASNIDHPYLASVTVPKYADDEKERIFVCSGVILSSVWVLVGHECAKTDTEWLSLQVRVGSAYWTDDGTTHRVTNYYKLYNYGPIALKVNPIIIFNTVTKPVYLSYTNWTTAFTLNWFKPNERRFKKYFVETWSKTPCISYEYNEGEITNNISCKLTYRSSGLVTKDGILVAFYVGTCQLKQKALSMFIDLQSNVFASWIKLVFTEQIKNTNFLNISENVTTKETLNIYSVYGDCLLKVLRNKNIKQITENDVLPLYDELENVNELETNFENESIFEESFEESLEEPWNDMDNEYKYNDEFKQ</sequence>
<organism evidence="2 3">
    <name type="scientific">Aquatica leii</name>
    <dbReference type="NCBI Taxonomy" id="1421715"/>
    <lineage>
        <taxon>Eukaryota</taxon>
        <taxon>Metazoa</taxon>
        <taxon>Ecdysozoa</taxon>
        <taxon>Arthropoda</taxon>
        <taxon>Hexapoda</taxon>
        <taxon>Insecta</taxon>
        <taxon>Pterygota</taxon>
        <taxon>Neoptera</taxon>
        <taxon>Endopterygota</taxon>
        <taxon>Coleoptera</taxon>
        <taxon>Polyphaga</taxon>
        <taxon>Elateriformia</taxon>
        <taxon>Elateroidea</taxon>
        <taxon>Lampyridae</taxon>
        <taxon>Luciolinae</taxon>
        <taxon>Aquatica</taxon>
    </lineage>
</organism>
<dbReference type="Proteomes" id="UP001353858">
    <property type="component" value="Unassembled WGS sequence"/>
</dbReference>
<evidence type="ECO:0000313" key="3">
    <source>
        <dbReference type="Proteomes" id="UP001353858"/>
    </source>
</evidence>
<feature type="transmembrane region" description="Helical" evidence="1">
    <location>
        <begin position="12"/>
        <end position="35"/>
    </location>
</feature>
<evidence type="ECO:0000313" key="2">
    <source>
        <dbReference type="EMBL" id="KAK4886772.1"/>
    </source>
</evidence>
<keyword evidence="1" id="KW-1133">Transmembrane helix</keyword>
<keyword evidence="1" id="KW-0812">Transmembrane</keyword>
<dbReference type="InterPro" id="IPR043504">
    <property type="entry name" value="Peptidase_S1_PA_chymotrypsin"/>
</dbReference>
<comment type="caution">
    <text evidence="2">The sequence shown here is derived from an EMBL/GenBank/DDBJ whole genome shotgun (WGS) entry which is preliminary data.</text>
</comment>
<gene>
    <name evidence="2" type="ORF">RN001_003043</name>
</gene>
<dbReference type="EMBL" id="JARPUR010000001">
    <property type="protein sequence ID" value="KAK4886772.1"/>
    <property type="molecule type" value="Genomic_DNA"/>
</dbReference>